<keyword evidence="4 5" id="KW-0720">Serine protease</keyword>
<dbReference type="CDD" id="cd07560">
    <property type="entry name" value="Peptidase_S41_CPP"/>
    <property type="match status" value="1"/>
</dbReference>
<dbReference type="InterPro" id="IPR005151">
    <property type="entry name" value="Tail-specific_protease"/>
</dbReference>
<evidence type="ECO:0000259" key="6">
    <source>
        <dbReference type="PROSITE" id="PS50106"/>
    </source>
</evidence>
<keyword evidence="8" id="KW-1185">Reference proteome</keyword>
<dbReference type="GO" id="GO:0006508">
    <property type="term" value="P:proteolysis"/>
    <property type="evidence" value="ECO:0007669"/>
    <property type="project" value="UniProtKB-KW"/>
</dbReference>
<dbReference type="GO" id="GO:0008236">
    <property type="term" value="F:serine-type peptidase activity"/>
    <property type="evidence" value="ECO:0007669"/>
    <property type="project" value="UniProtKB-KW"/>
</dbReference>
<proteinExistence type="inferred from homology"/>
<accession>A0A7X4YV26</accession>
<dbReference type="InterPro" id="IPR036366">
    <property type="entry name" value="PGBDSf"/>
</dbReference>
<dbReference type="InterPro" id="IPR041489">
    <property type="entry name" value="PDZ_6"/>
</dbReference>
<comment type="similarity">
    <text evidence="1 5">Belongs to the peptidase S41A family.</text>
</comment>
<name>A0A7X4YV26_9BACL</name>
<sequence>MQFKGRTVAAFILLTMVASVLVTLTVADRFIVIGSEGTAARAASSDSSEPYGLNEKELRKLNTVLGLIETKYFRGVDRAKVMDGAVNGMMTALGDPYSVYMEKSVAKQFSETIEGSFTGIGAGVQIKEGKITVESAIKGSPAERAGVLPNDVLLSVNGEKLAGLSLNDAVAKIRGPKGSKVKLSIQRSGLSQPLQLTIVRDDIDYETVYAHLRGDGIGVIEIRQFSLNTGDRFAEELDKLEKQHMKGLIIDVRGNPGGVLPVVVSVAQPFVPKGKPIVQVEDKNGHREKTVSKGTGKKYPVAVLMNKGSASASEVLAGALKEEANAVLVGETSFGKGTVQVSYDKQLADGSLIKMTIAKWLTPLGNWVHEKGLKPDVAVNPPDYYTAARMSKTKTLMPNTIDENTKSLQIMLAGLGYSVDRKDGYYSPATADSVRSFQSKAGLPATGNTDVATAEKIEQQLIAKIRDEKSDTQLQKAVGVLQAKLGNAN</sequence>
<dbReference type="InterPro" id="IPR001478">
    <property type="entry name" value="PDZ"/>
</dbReference>
<dbReference type="SMART" id="SM00228">
    <property type="entry name" value="PDZ"/>
    <property type="match status" value="1"/>
</dbReference>
<dbReference type="GO" id="GO:0007165">
    <property type="term" value="P:signal transduction"/>
    <property type="evidence" value="ECO:0007669"/>
    <property type="project" value="TreeGrafter"/>
</dbReference>
<protein>
    <submittedName>
        <fullName evidence="7">PDZ domain-containing protein</fullName>
    </submittedName>
</protein>
<evidence type="ECO:0000313" key="8">
    <source>
        <dbReference type="Proteomes" id="UP000558113"/>
    </source>
</evidence>
<dbReference type="InterPro" id="IPR036365">
    <property type="entry name" value="PGBD-like_sf"/>
</dbReference>
<dbReference type="PANTHER" id="PTHR32060">
    <property type="entry name" value="TAIL-SPECIFIC PROTEASE"/>
    <property type="match status" value="1"/>
</dbReference>
<dbReference type="GO" id="GO:0030288">
    <property type="term" value="C:outer membrane-bounded periplasmic space"/>
    <property type="evidence" value="ECO:0007669"/>
    <property type="project" value="TreeGrafter"/>
</dbReference>
<dbReference type="Gene3D" id="3.90.226.10">
    <property type="entry name" value="2-enoyl-CoA Hydratase, Chain A, domain 1"/>
    <property type="match status" value="1"/>
</dbReference>
<dbReference type="InterPro" id="IPR055210">
    <property type="entry name" value="CtpA/B_N"/>
</dbReference>
<evidence type="ECO:0000313" key="7">
    <source>
        <dbReference type="EMBL" id="NBC73121.1"/>
    </source>
</evidence>
<dbReference type="PANTHER" id="PTHR32060:SF30">
    <property type="entry name" value="CARBOXY-TERMINAL PROCESSING PROTEASE CTPA"/>
    <property type="match status" value="1"/>
</dbReference>
<dbReference type="InterPro" id="IPR036034">
    <property type="entry name" value="PDZ_sf"/>
</dbReference>
<dbReference type="NCBIfam" id="TIGR00225">
    <property type="entry name" value="prc"/>
    <property type="match status" value="1"/>
</dbReference>
<organism evidence="7 8">
    <name type="scientific">Paenibacillus sacheonensis</name>
    <dbReference type="NCBI Taxonomy" id="742054"/>
    <lineage>
        <taxon>Bacteria</taxon>
        <taxon>Bacillati</taxon>
        <taxon>Bacillota</taxon>
        <taxon>Bacilli</taxon>
        <taxon>Bacillales</taxon>
        <taxon>Paenibacillaceae</taxon>
        <taxon>Paenibacillus</taxon>
    </lineage>
</organism>
<evidence type="ECO:0000256" key="2">
    <source>
        <dbReference type="ARBA" id="ARBA00022670"/>
    </source>
</evidence>
<dbReference type="SMART" id="SM00245">
    <property type="entry name" value="TSPc"/>
    <property type="match status" value="1"/>
</dbReference>
<evidence type="ECO:0000256" key="4">
    <source>
        <dbReference type="ARBA" id="ARBA00022825"/>
    </source>
</evidence>
<dbReference type="Gene3D" id="2.30.42.10">
    <property type="match status" value="1"/>
</dbReference>
<dbReference type="OrthoDB" id="9812068at2"/>
<dbReference type="SUPFAM" id="SSF50156">
    <property type="entry name" value="PDZ domain-like"/>
    <property type="match status" value="1"/>
</dbReference>
<dbReference type="Pfam" id="PF22694">
    <property type="entry name" value="CtpB_N-like"/>
    <property type="match status" value="1"/>
</dbReference>
<comment type="caution">
    <text evidence="7">The sequence shown here is derived from an EMBL/GenBank/DDBJ whole genome shotgun (WGS) entry which is preliminary data.</text>
</comment>
<dbReference type="PROSITE" id="PS50106">
    <property type="entry name" value="PDZ"/>
    <property type="match status" value="1"/>
</dbReference>
<dbReference type="Gene3D" id="1.10.101.10">
    <property type="entry name" value="PGBD-like superfamily/PGBD"/>
    <property type="match status" value="1"/>
</dbReference>
<dbReference type="CDD" id="cd06782">
    <property type="entry name" value="cpPDZ_CPP-like"/>
    <property type="match status" value="1"/>
</dbReference>
<feature type="domain" description="PDZ" evidence="6">
    <location>
        <begin position="98"/>
        <end position="174"/>
    </location>
</feature>
<dbReference type="Gene3D" id="3.30.750.44">
    <property type="match status" value="1"/>
</dbReference>
<dbReference type="InterPro" id="IPR029045">
    <property type="entry name" value="ClpP/crotonase-like_dom_sf"/>
</dbReference>
<dbReference type="Proteomes" id="UP000558113">
    <property type="component" value="Unassembled WGS sequence"/>
</dbReference>
<dbReference type="Pfam" id="PF03572">
    <property type="entry name" value="Peptidase_S41"/>
    <property type="match status" value="1"/>
</dbReference>
<dbReference type="AlphaFoldDB" id="A0A7X4YV26"/>
<gene>
    <name evidence="7" type="ORF">GT003_29525</name>
</gene>
<dbReference type="InterPro" id="IPR002477">
    <property type="entry name" value="Peptidoglycan-bd-like"/>
</dbReference>
<dbReference type="SUPFAM" id="SSF47090">
    <property type="entry name" value="PGBD-like"/>
    <property type="match status" value="1"/>
</dbReference>
<evidence type="ECO:0000256" key="1">
    <source>
        <dbReference type="ARBA" id="ARBA00009179"/>
    </source>
</evidence>
<dbReference type="EMBL" id="JAAAMU010000027">
    <property type="protein sequence ID" value="NBC73121.1"/>
    <property type="molecule type" value="Genomic_DNA"/>
</dbReference>
<reference evidence="7 8" key="1">
    <citation type="submission" date="2020-01" db="EMBL/GenBank/DDBJ databases">
        <title>Paenibacillus soybeanensis sp. nov. isolated from the nodules of soybean (Glycine max(L.) Merr).</title>
        <authorList>
            <person name="Wang H."/>
        </authorList>
    </citation>
    <scope>NUCLEOTIDE SEQUENCE [LARGE SCALE GENOMIC DNA]</scope>
    <source>
        <strain evidence="7 8">DSM 23054</strain>
    </source>
</reference>
<dbReference type="SUPFAM" id="SSF52096">
    <property type="entry name" value="ClpP/crotonase"/>
    <property type="match status" value="1"/>
</dbReference>
<dbReference type="GO" id="GO:0004175">
    <property type="term" value="F:endopeptidase activity"/>
    <property type="evidence" value="ECO:0007669"/>
    <property type="project" value="TreeGrafter"/>
</dbReference>
<evidence type="ECO:0000256" key="3">
    <source>
        <dbReference type="ARBA" id="ARBA00022801"/>
    </source>
</evidence>
<dbReference type="InterPro" id="IPR004447">
    <property type="entry name" value="Peptidase_S41A"/>
</dbReference>
<keyword evidence="2 5" id="KW-0645">Protease</keyword>
<dbReference type="RefSeq" id="WP_161704796.1">
    <property type="nucleotide sequence ID" value="NZ_JAAAMU010000027.1"/>
</dbReference>
<dbReference type="Pfam" id="PF01471">
    <property type="entry name" value="PG_binding_1"/>
    <property type="match status" value="1"/>
</dbReference>
<evidence type="ECO:0000256" key="5">
    <source>
        <dbReference type="RuleBase" id="RU004404"/>
    </source>
</evidence>
<dbReference type="Pfam" id="PF17820">
    <property type="entry name" value="PDZ_6"/>
    <property type="match status" value="1"/>
</dbReference>
<keyword evidence="3 5" id="KW-0378">Hydrolase</keyword>
<dbReference type="FunFam" id="2.30.42.10:FF:000063">
    <property type="entry name" value="Peptidase, S41 family"/>
    <property type="match status" value="1"/>
</dbReference>